<gene>
    <name evidence="3" type="ORF">ACG5V6_13810</name>
</gene>
<reference evidence="3 4" key="1">
    <citation type="submission" date="2024-10" db="EMBL/GenBank/DDBJ databases">
        <authorList>
            <person name="Cho J.-C."/>
        </authorList>
    </citation>
    <scope>NUCLEOTIDE SEQUENCE [LARGE SCALE GENOMIC DNA]</scope>
    <source>
        <strain evidence="3 4">KCTC29696</strain>
    </source>
</reference>
<dbReference type="GO" id="GO:0016787">
    <property type="term" value="F:hydrolase activity"/>
    <property type="evidence" value="ECO:0007669"/>
    <property type="project" value="UniProtKB-KW"/>
</dbReference>
<dbReference type="Proteomes" id="UP001607069">
    <property type="component" value="Unassembled WGS sequence"/>
</dbReference>
<name>A0ABW7HU19_9ACTN</name>
<evidence type="ECO:0000313" key="3">
    <source>
        <dbReference type="EMBL" id="MFH0249288.1"/>
    </source>
</evidence>
<evidence type="ECO:0000259" key="2">
    <source>
        <dbReference type="Pfam" id="PF06259"/>
    </source>
</evidence>
<dbReference type="RefSeq" id="WP_279951821.1">
    <property type="nucleotide sequence ID" value="NZ_BAABEN010000038.1"/>
</dbReference>
<evidence type="ECO:0000256" key="1">
    <source>
        <dbReference type="SAM" id="MobiDB-lite"/>
    </source>
</evidence>
<feature type="domain" description="DUF1023" evidence="2">
    <location>
        <begin position="368"/>
        <end position="542"/>
    </location>
</feature>
<dbReference type="EMBL" id="JBIHMK010000045">
    <property type="protein sequence ID" value="MFH0249288.1"/>
    <property type="molecule type" value="Genomic_DNA"/>
</dbReference>
<comment type="caution">
    <text evidence="3">The sequence shown here is derived from an EMBL/GenBank/DDBJ whole genome shotgun (WGS) entry which is preliminary data.</text>
</comment>
<accession>A0ABW7HU19</accession>
<evidence type="ECO:0000313" key="4">
    <source>
        <dbReference type="Proteomes" id="UP001607069"/>
    </source>
</evidence>
<sequence>MKTVSQLRDLKRSQYEKAADGWKKVSDQAQTDMDRVDQQMLAKIRSQEGDTKDAAFKALERLSRNYQYIQVECGLIQTALNGLAADLEEPQRRLKRALGDAEENGLTVSNDGSVTYPAAKGPNGEKLPGGTVRKQAHELFMDANRPSPYTPAMPNAGRIETGVNPKRHLAEQLSIAITGALKDAQQIDDQYKTTLSQLSAKRGLKAGNAQWSDARSDRAAVDKVAGDNYEQNGIPRGDSPEENAKWWKSLSEDERDAYVSMYPASVGALEGLPAEVRDSANRVVLQEEKARTADVLAKHMSQEPNRYHLVPRGKDGLTAEKAETAEWRKWNDEKTRLEELGKGMEAIEGRFRQTGQGGLPEAYLLGFDTKNLGHAVIANGNPDTADHTAVFVPGTTSRLGTVEGDIGRMSDLWRDSSREAPGQSISTITWVGYDAPQSAMPGMGGDVIPEAAFVSYAKEGSPRLTSFMEGLQVAQGGPEASHTTVIGHSYGTTVVGDSSYRKELATDDIIAIASPGMLAPHAEDLTTGTEHTWAMAAPLVDDPVPLGGKAARLGGFDFGVSTWNGIPYGVGFSQHVPSDESFGANIVATDSDGHSGYWEEGSVSMSNQALIVTGNYDEVRRG</sequence>
<dbReference type="InterPro" id="IPR010427">
    <property type="entry name" value="DUF1023"/>
</dbReference>
<proteinExistence type="predicted"/>
<dbReference type="Pfam" id="PF06259">
    <property type="entry name" value="Abhydrolase_8"/>
    <property type="match status" value="1"/>
</dbReference>
<keyword evidence="4" id="KW-1185">Reference proteome</keyword>
<keyword evidence="3" id="KW-0378">Hydrolase</keyword>
<feature type="region of interest" description="Disordered" evidence="1">
    <location>
        <begin position="105"/>
        <end position="129"/>
    </location>
</feature>
<protein>
    <submittedName>
        <fullName evidence="3">Alpha/beta hydrolase</fullName>
    </submittedName>
</protein>
<organism evidence="3 4">
    <name type="scientific">Streptomyces chitinivorans</name>
    <dbReference type="NCBI Taxonomy" id="1257027"/>
    <lineage>
        <taxon>Bacteria</taxon>
        <taxon>Bacillati</taxon>
        <taxon>Actinomycetota</taxon>
        <taxon>Actinomycetes</taxon>
        <taxon>Kitasatosporales</taxon>
        <taxon>Streptomycetaceae</taxon>
        <taxon>Streptomyces</taxon>
    </lineage>
</organism>